<evidence type="ECO:0000256" key="3">
    <source>
        <dbReference type="ARBA" id="ARBA00022583"/>
    </source>
</evidence>
<feature type="disulfide bond" evidence="12">
    <location>
        <begin position="160"/>
        <end position="178"/>
    </location>
</feature>
<evidence type="ECO:0000259" key="14">
    <source>
        <dbReference type="SMART" id="SM00179"/>
    </source>
</evidence>
<keyword evidence="2" id="KW-0245">EGF-like domain</keyword>
<evidence type="ECO:0000256" key="12">
    <source>
        <dbReference type="PROSITE-ProRule" id="PRU00124"/>
    </source>
</evidence>
<dbReference type="Gene3D" id="2.120.10.30">
    <property type="entry name" value="TolB, C-terminal domain"/>
    <property type="match status" value="1"/>
</dbReference>
<dbReference type="FunFam" id="4.10.400.10:FF:000034">
    <property type="entry name" value="Low-density lipoprotein receptor-related protein 2"/>
    <property type="match status" value="1"/>
</dbReference>
<dbReference type="Gene3D" id="2.10.25.10">
    <property type="entry name" value="Laminin"/>
    <property type="match status" value="1"/>
</dbReference>
<comment type="subcellular location">
    <subcellularLocation>
        <location evidence="1">Membrane</location>
        <topology evidence="1">Single-pass type I membrane protein</topology>
    </subcellularLocation>
</comment>
<dbReference type="CDD" id="cd00112">
    <property type="entry name" value="LDLa"/>
    <property type="match status" value="7"/>
</dbReference>
<dbReference type="GO" id="GO:0005509">
    <property type="term" value="F:calcium ion binding"/>
    <property type="evidence" value="ECO:0007669"/>
    <property type="project" value="InterPro"/>
</dbReference>
<dbReference type="GeneTree" id="ENSGT00940000166603"/>
<feature type="disulfide bond" evidence="12">
    <location>
        <begin position="153"/>
        <end position="165"/>
    </location>
</feature>
<dbReference type="SUPFAM" id="SSF57424">
    <property type="entry name" value="LDL receptor-like module"/>
    <property type="match status" value="7"/>
</dbReference>
<feature type="disulfide bond" evidence="12">
    <location>
        <begin position="95"/>
        <end position="110"/>
    </location>
</feature>
<evidence type="ECO:0000256" key="4">
    <source>
        <dbReference type="ARBA" id="ARBA00022692"/>
    </source>
</evidence>
<dbReference type="InterPro" id="IPR051221">
    <property type="entry name" value="LDLR-related"/>
</dbReference>
<evidence type="ECO:0000313" key="17">
    <source>
        <dbReference type="Proteomes" id="UP000261580"/>
    </source>
</evidence>
<dbReference type="SMART" id="SM00135">
    <property type="entry name" value="LY"/>
    <property type="match status" value="5"/>
</dbReference>
<evidence type="ECO:0000256" key="1">
    <source>
        <dbReference type="ARBA" id="ARBA00004479"/>
    </source>
</evidence>
<feature type="disulfide bond" evidence="12">
    <location>
        <begin position="192"/>
        <end position="204"/>
    </location>
</feature>
<feature type="disulfide bond" evidence="12">
    <location>
        <begin position="284"/>
        <end position="302"/>
    </location>
</feature>
<reference evidence="16" key="2">
    <citation type="submission" date="2025-09" db="UniProtKB">
        <authorList>
            <consortium name="Ensembl"/>
        </authorList>
    </citation>
    <scope>IDENTIFICATION</scope>
</reference>
<evidence type="ECO:0000256" key="10">
    <source>
        <dbReference type="ARBA" id="ARBA00023170"/>
    </source>
</evidence>
<dbReference type="PROSITE" id="PS01187">
    <property type="entry name" value="EGF_CA"/>
    <property type="match status" value="1"/>
</dbReference>
<keyword evidence="3" id="KW-0254">Endocytosis</keyword>
<dbReference type="SUPFAM" id="SSF57196">
    <property type="entry name" value="EGF/Laminin"/>
    <property type="match status" value="1"/>
</dbReference>
<reference evidence="16" key="1">
    <citation type="submission" date="2025-08" db="UniProtKB">
        <authorList>
            <consortium name="Ensembl"/>
        </authorList>
    </citation>
    <scope>IDENTIFICATION</scope>
</reference>
<dbReference type="PROSITE" id="PS51120">
    <property type="entry name" value="LDLRB"/>
    <property type="match status" value="3"/>
</dbReference>
<evidence type="ECO:0000256" key="11">
    <source>
        <dbReference type="ARBA" id="ARBA00023180"/>
    </source>
</evidence>
<evidence type="ECO:0000256" key="2">
    <source>
        <dbReference type="ARBA" id="ARBA00022536"/>
    </source>
</evidence>
<feature type="disulfide bond" evidence="12">
    <location>
        <begin position="277"/>
        <end position="289"/>
    </location>
</feature>
<dbReference type="FunFam" id="2.120.10.30:FF:000241">
    <property type="entry name" value="Low-density lipoprotein receptor-related protein 6"/>
    <property type="match status" value="1"/>
</dbReference>
<evidence type="ECO:0000256" key="7">
    <source>
        <dbReference type="ARBA" id="ARBA00022989"/>
    </source>
</evidence>
<dbReference type="Pfam" id="PF00058">
    <property type="entry name" value="Ldl_recept_b"/>
    <property type="match status" value="4"/>
</dbReference>
<dbReference type="OMA" id="QYCANAK"/>
<dbReference type="SMART" id="SM00181">
    <property type="entry name" value="EGF"/>
    <property type="match status" value="3"/>
</dbReference>
<dbReference type="Ensembl" id="ENSNBRT00000023769.1">
    <property type="protein sequence ID" value="ENSNBRP00000023164.1"/>
    <property type="gene ID" value="ENSNBRG00000017672.1"/>
</dbReference>
<dbReference type="GO" id="GO:0006897">
    <property type="term" value="P:endocytosis"/>
    <property type="evidence" value="ECO:0007669"/>
    <property type="project" value="UniProtKB-KW"/>
</dbReference>
<keyword evidence="7" id="KW-1133">Transmembrane helix</keyword>
<evidence type="ECO:0008006" key="18">
    <source>
        <dbReference type="Google" id="ProtNLM"/>
    </source>
</evidence>
<dbReference type="InterPro" id="IPR002172">
    <property type="entry name" value="LDrepeatLR_classA_rpt"/>
</dbReference>
<proteinExistence type="predicted"/>
<feature type="disulfide bond" evidence="12">
    <location>
        <begin position="254"/>
        <end position="269"/>
    </location>
</feature>
<dbReference type="FunFam" id="4.10.400.10:FF:000002">
    <property type="entry name" value="Low-density lipoprotein receptor-related protein 1"/>
    <property type="match status" value="1"/>
</dbReference>
<dbReference type="InterPro" id="IPR000742">
    <property type="entry name" value="EGF"/>
</dbReference>
<keyword evidence="4" id="KW-0812">Transmembrane</keyword>
<keyword evidence="11" id="KW-0325">Glycoprotein</keyword>
<feature type="disulfide bond" evidence="12">
    <location>
        <begin position="76"/>
        <end position="88"/>
    </location>
</feature>
<name>A0A3Q4MZE3_NEOBR</name>
<dbReference type="PROSITE" id="PS01209">
    <property type="entry name" value="LDLRA_1"/>
    <property type="match status" value="3"/>
</dbReference>
<dbReference type="InterPro" id="IPR000033">
    <property type="entry name" value="LDLR_classB_rpt"/>
</dbReference>
<dbReference type="InterPro" id="IPR018097">
    <property type="entry name" value="EGF_Ca-bd_CS"/>
</dbReference>
<dbReference type="InterPro" id="IPR001881">
    <property type="entry name" value="EGF-like_Ca-bd_dom"/>
</dbReference>
<dbReference type="PROSITE" id="PS50068">
    <property type="entry name" value="LDLRA_2"/>
    <property type="match status" value="7"/>
</dbReference>
<dbReference type="PRINTS" id="PR00261">
    <property type="entry name" value="LDLRECEPTOR"/>
</dbReference>
<dbReference type="Bgee" id="ENSNBRG00000017672">
    <property type="expression patterns" value="Expressed in liver and 9 other cell types or tissues"/>
</dbReference>
<keyword evidence="5" id="KW-0732">Signal</keyword>
<feature type="disulfide bond" evidence="12">
    <location>
        <begin position="199"/>
        <end position="217"/>
    </location>
</feature>
<dbReference type="SUPFAM" id="SSF63825">
    <property type="entry name" value="YWTD domain"/>
    <property type="match status" value="1"/>
</dbReference>
<dbReference type="PANTHER" id="PTHR22722:SF14">
    <property type="entry name" value="MEGALIN, ISOFORM A"/>
    <property type="match status" value="1"/>
</dbReference>
<evidence type="ECO:0000256" key="6">
    <source>
        <dbReference type="ARBA" id="ARBA00022737"/>
    </source>
</evidence>
<feature type="domain" description="EGF-like" evidence="15">
    <location>
        <begin position="152"/>
        <end position="188"/>
    </location>
</feature>
<keyword evidence="8" id="KW-0472">Membrane</keyword>
<dbReference type="Pfam" id="PF00057">
    <property type="entry name" value="Ldl_recept_a"/>
    <property type="match status" value="7"/>
</dbReference>
<feature type="disulfide bond" evidence="12">
    <location>
        <begin position="122"/>
        <end position="140"/>
    </location>
</feature>
<keyword evidence="10" id="KW-0675">Receptor</keyword>
<dbReference type="FunFam" id="4.10.400.10:FF:000012">
    <property type="entry name" value="Low-density lipoprotein receptor-related protein 1"/>
    <property type="match status" value="1"/>
</dbReference>
<dbReference type="Gene3D" id="4.10.400.10">
    <property type="entry name" value="Low-density Lipoprotein Receptor"/>
    <property type="match status" value="7"/>
</dbReference>
<dbReference type="InterPro" id="IPR023415">
    <property type="entry name" value="LDLR_class-A_CS"/>
</dbReference>
<feature type="repeat" description="LDL-receptor class B" evidence="13">
    <location>
        <begin position="505"/>
        <end position="547"/>
    </location>
</feature>
<dbReference type="SMART" id="SM00179">
    <property type="entry name" value="EGF_CA"/>
    <property type="match status" value="1"/>
</dbReference>
<dbReference type="InterPro" id="IPR011042">
    <property type="entry name" value="6-blade_b-propeller_TolB-like"/>
</dbReference>
<sequence>NGFFPFFSLLLHTYCKPVIPPHLHPTAEVTCAPTQFQCAITKRCIPRVWVCDRDNDCVDGSDEPCGKYCVFFFKTCEPYQFRCKNNRCVPGRWQCDYDNDCGDNSDEDNCMPRQCSESEFACTNGRCIAGRWKCDGDHDCADGSDEVGSVEICDQDQFSCKNGHCIPIRWRCDADPDCMDGSDEENCAGRHCPLDEFQCNNTLCKPLAWKCDGEDDCGDNSDEKPDECRKFQCPPTRAFRCQNDRVCLQVSRRCDGVNNCGDNSDELNCQAPTVPTCEKDEFLCSNGRCISSNMRCNFFNDCEDYGSDEINCKTVLPFKSTGLSFPCVFCPIDTKLNDCRSNTTQCGDGDEAHCVTNGTDSFCSCKPGFQKIGHHTCGDKNECLQFGVCSHICNNTKGSYKCSCHKYFTRINDTCKADSKCAAYFINFCNNCSLQGERHCNTFQGDASVRIDAMDLHVKTNRIFWTNWHTGRISSYELPGSSSSSSSSINNLQMPRGIAVDWVAGNLYWTDSGRDVIEVAQLSGQHSKTLIYGMIDEPYAIVVNPQRGTMYWADWGNHPKIETAAMDGTLRQTLVQENIQWPTGTYCLAVDYFNERLYWADAKLSVIGSVRLDGSDPVVAVSGIKNNLLHPFSIDIFEDYIYGVTYINNFVFRVNKFGKGPMENLTTGINHATDIPNICNLIQHSPRWTCCSIFDRFDQMAF</sequence>
<dbReference type="FunFam" id="4.10.400.10:FF:000047">
    <property type="entry name" value="Prolow-density lipoprotein receptor-related protein 1"/>
    <property type="match status" value="1"/>
</dbReference>
<dbReference type="Proteomes" id="UP000261580">
    <property type="component" value="Unassembled WGS sequence"/>
</dbReference>
<dbReference type="PANTHER" id="PTHR22722">
    <property type="entry name" value="LOW-DENSITY LIPOPROTEIN RECEPTOR-RELATED PROTEIN 2-RELATED"/>
    <property type="match status" value="1"/>
</dbReference>
<evidence type="ECO:0000313" key="16">
    <source>
        <dbReference type="Ensembl" id="ENSNBRP00000023164.1"/>
    </source>
</evidence>
<feature type="disulfide bond" evidence="12">
    <location>
        <begin position="83"/>
        <end position="101"/>
    </location>
</feature>
<evidence type="ECO:0000259" key="15">
    <source>
        <dbReference type="SMART" id="SM00181"/>
    </source>
</evidence>
<keyword evidence="6" id="KW-0677">Repeat</keyword>
<dbReference type="GO" id="GO:0005886">
    <property type="term" value="C:plasma membrane"/>
    <property type="evidence" value="ECO:0007669"/>
    <property type="project" value="TreeGrafter"/>
</dbReference>
<accession>A0A3Q4MZE3</accession>
<dbReference type="SMART" id="SM00192">
    <property type="entry name" value="LDLa"/>
    <property type="match status" value="7"/>
</dbReference>
<feature type="domain" description="EGF-like calcium-binding" evidence="14">
    <location>
        <begin position="379"/>
        <end position="416"/>
    </location>
</feature>
<protein>
    <recommendedName>
        <fullName evidence="18">EGF-like domain-containing protein</fullName>
    </recommendedName>
</protein>
<dbReference type="FunFam" id="4.10.400.10:FF:000001">
    <property type="entry name" value="Low-density lipoprotein receptor-related protein 1"/>
    <property type="match status" value="1"/>
</dbReference>
<keyword evidence="9 12" id="KW-1015">Disulfide bond</keyword>
<keyword evidence="17" id="KW-1185">Reference proteome</keyword>
<feature type="repeat" description="LDL-receptor class B" evidence="13">
    <location>
        <begin position="548"/>
        <end position="591"/>
    </location>
</feature>
<comment type="caution">
    <text evidence="12">Lacks conserved residue(s) required for the propagation of feature annotation.</text>
</comment>
<dbReference type="InterPro" id="IPR036055">
    <property type="entry name" value="LDL_receptor-like_sf"/>
</dbReference>
<evidence type="ECO:0000256" key="8">
    <source>
        <dbReference type="ARBA" id="ARBA00023136"/>
    </source>
</evidence>
<dbReference type="GO" id="GO:0005041">
    <property type="term" value="F:low-density lipoprotein particle receptor activity"/>
    <property type="evidence" value="ECO:0007669"/>
    <property type="project" value="TreeGrafter"/>
</dbReference>
<evidence type="ECO:0000256" key="5">
    <source>
        <dbReference type="ARBA" id="ARBA00022729"/>
    </source>
</evidence>
<feature type="domain" description="EGF-like" evidence="15">
    <location>
        <begin position="382"/>
        <end position="416"/>
    </location>
</feature>
<dbReference type="AlphaFoldDB" id="A0A3Q4MZE3"/>
<evidence type="ECO:0000256" key="9">
    <source>
        <dbReference type="ARBA" id="ARBA00023157"/>
    </source>
</evidence>
<dbReference type="FunFam" id="4.10.400.10:FF:000013">
    <property type="entry name" value="Prolow-density lipoprotein receptor-related protein 1"/>
    <property type="match status" value="1"/>
</dbReference>
<evidence type="ECO:0000256" key="13">
    <source>
        <dbReference type="PROSITE-ProRule" id="PRU00461"/>
    </source>
</evidence>
<organism evidence="16 17">
    <name type="scientific">Neolamprologus brichardi</name>
    <name type="common">Fairy cichlid</name>
    <name type="synonym">Lamprologus brichardi</name>
    <dbReference type="NCBI Taxonomy" id="32507"/>
    <lineage>
        <taxon>Eukaryota</taxon>
        <taxon>Metazoa</taxon>
        <taxon>Chordata</taxon>
        <taxon>Craniata</taxon>
        <taxon>Vertebrata</taxon>
        <taxon>Euteleostomi</taxon>
        <taxon>Actinopterygii</taxon>
        <taxon>Neopterygii</taxon>
        <taxon>Teleostei</taxon>
        <taxon>Neoteleostei</taxon>
        <taxon>Acanthomorphata</taxon>
        <taxon>Ovalentaria</taxon>
        <taxon>Cichlomorphae</taxon>
        <taxon>Cichliformes</taxon>
        <taxon>Cichlidae</taxon>
        <taxon>African cichlids</taxon>
        <taxon>Pseudocrenilabrinae</taxon>
        <taxon>Lamprologini</taxon>
        <taxon>Neolamprologus</taxon>
    </lineage>
</organism>
<feature type="repeat" description="LDL-receptor class B" evidence="13">
    <location>
        <begin position="461"/>
        <end position="504"/>
    </location>
</feature>
<feature type="disulfide bond" evidence="12">
    <location>
        <begin position="172"/>
        <end position="187"/>
    </location>
</feature>
<feature type="disulfide bond" evidence="12">
    <location>
        <begin position="115"/>
        <end position="127"/>
    </location>
</feature>
<feature type="domain" description="EGF-like" evidence="15">
    <location>
        <begin position="338"/>
        <end position="378"/>
    </location>
</feature>
<dbReference type="CDD" id="cd00054">
    <property type="entry name" value="EGF_CA"/>
    <property type="match status" value="1"/>
</dbReference>
<dbReference type="GO" id="GO:0043235">
    <property type="term" value="C:receptor complex"/>
    <property type="evidence" value="ECO:0007669"/>
    <property type="project" value="TreeGrafter"/>
</dbReference>